<dbReference type="InterPro" id="IPR026500">
    <property type="entry name" value="Dendrin"/>
</dbReference>
<feature type="region of interest" description="Disordered" evidence="1">
    <location>
        <begin position="1025"/>
        <end position="1058"/>
    </location>
</feature>
<feature type="region of interest" description="Disordered" evidence="1">
    <location>
        <begin position="911"/>
        <end position="975"/>
    </location>
</feature>
<feature type="region of interest" description="Disordered" evidence="1">
    <location>
        <begin position="218"/>
        <end position="247"/>
    </location>
</feature>
<feature type="region of interest" description="Disordered" evidence="1">
    <location>
        <begin position="634"/>
        <end position="673"/>
    </location>
</feature>
<feature type="compositionally biased region" description="Acidic residues" evidence="1">
    <location>
        <begin position="1244"/>
        <end position="1256"/>
    </location>
</feature>
<dbReference type="Proteomes" id="UP000465112">
    <property type="component" value="Chromosome 4"/>
</dbReference>
<feature type="compositionally biased region" description="Low complexity" evidence="1">
    <location>
        <begin position="690"/>
        <end position="703"/>
    </location>
</feature>
<proteinExistence type="predicted"/>
<feature type="compositionally biased region" description="Low complexity" evidence="1">
    <location>
        <begin position="872"/>
        <end position="888"/>
    </location>
</feature>
<feature type="compositionally biased region" description="Acidic residues" evidence="1">
    <location>
        <begin position="756"/>
        <end position="769"/>
    </location>
</feature>
<dbReference type="EMBL" id="VHII01000004">
    <property type="protein sequence ID" value="KAF1391490.1"/>
    <property type="molecule type" value="Genomic_DNA"/>
</dbReference>
<organism evidence="2 3">
    <name type="scientific">Perca fluviatilis</name>
    <name type="common">European perch</name>
    <dbReference type="NCBI Taxonomy" id="8168"/>
    <lineage>
        <taxon>Eukaryota</taxon>
        <taxon>Metazoa</taxon>
        <taxon>Chordata</taxon>
        <taxon>Craniata</taxon>
        <taxon>Vertebrata</taxon>
        <taxon>Euteleostomi</taxon>
        <taxon>Actinopterygii</taxon>
        <taxon>Neopterygii</taxon>
        <taxon>Teleostei</taxon>
        <taxon>Neoteleostei</taxon>
        <taxon>Acanthomorphata</taxon>
        <taxon>Eupercaria</taxon>
        <taxon>Perciformes</taxon>
        <taxon>Percoidei</taxon>
        <taxon>Percidae</taxon>
        <taxon>Percinae</taxon>
        <taxon>Perca</taxon>
    </lineage>
</organism>
<feature type="region of interest" description="Disordered" evidence="1">
    <location>
        <begin position="295"/>
        <end position="352"/>
    </location>
</feature>
<feature type="compositionally biased region" description="Low complexity" evidence="1">
    <location>
        <begin position="1415"/>
        <end position="1425"/>
    </location>
</feature>
<feature type="region of interest" description="Disordered" evidence="1">
    <location>
        <begin position="1404"/>
        <end position="1433"/>
    </location>
</feature>
<feature type="region of interest" description="Disordered" evidence="1">
    <location>
        <begin position="438"/>
        <end position="486"/>
    </location>
</feature>
<reference evidence="2 3" key="1">
    <citation type="submission" date="2019-06" db="EMBL/GenBank/DDBJ databases">
        <title>A chromosome-scale genome assembly of the European perch, Perca fluviatilis.</title>
        <authorList>
            <person name="Roques C."/>
            <person name="Zahm M."/>
            <person name="Cabau C."/>
            <person name="Klopp C."/>
            <person name="Bouchez O."/>
            <person name="Donnadieu C."/>
            <person name="Kuhl H."/>
            <person name="Gislard M."/>
            <person name="Guendouz S."/>
            <person name="Journot L."/>
            <person name="Haffray P."/>
            <person name="Bestin A."/>
            <person name="Morvezen R."/>
            <person name="Feron R."/>
            <person name="Wen M."/>
            <person name="Jouanno E."/>
            <person name="Herpin A."/>
            <person name="Schartl M."/>
            <person name="Postlethwait J."/>
            <person name="Schaerlinger B."/>
            <person name="Chardard D."/>
            <person name="Lecocq T."/>
            <person name="Poncet C."/>
            <person name="Jaffrelo L."/>
            <person name="Lampietro C."/>
            <person name="Guiguen Y."/>
        </authorList>
    </citation>
    <scope>NUCLEOTIDE SEQUENCE [LARGE SCALE GENOMIC DNA]</scope>
    <source>
        <tissue evidence="2">Blood</tissue>
    </source>
</reference>
<feature type="region of interest" description="Disordered" evidence="1">
    <location>
        <begin position="686"/>
        <end position="707"/>
    </location>
</feature>
<feature type="compositionally biased region" description="Basic and acidic residues" evidence="1">
    <location>
        <begin position="1089"/>
        <end position="1104"/>
    </location>
</feature>
<feature type="region of interest" description="Disordered" evidence="1">
    <location>
        <begin position="990"/>
        <end position="1009"/>
    </location>
</feature>
<feature type="compositionally biased region" description="Basic and acidic residues" evidence="1">
    <location>
        <begin position="560"/>
        <end position="576"/>
    </location>
</feature>
<feature type="compositionally biased region" description="Basic and acidic residues" evidence="1">
    <location>
        <begin position="336"/>
        <end position="346"/>
    </location>
</feature>
<accession>A0A6A5FC05</accession>
<dbReference type="PANTHER" id="PTHR16757">
    <property type="entry name" value="DENDRIN"/>
    <property type="match status" value="1"/>
</dbReference>
<feature type="compositionally biased region" description="Acidic residues" evidence="1">
    <location>
        <begin position="1333"/>
        <end position="1342"/>
    </location>
</feature>
<keyword evidence="3" id="KW-1185">Reference proteome</keyword>
<feature type="compositionally biased region" description="Basic and acidic residues" evidence="1">
    <location>
        <begin position="1304"/>
        <end position="1313"/>
    </location>
</feature>
<name>A0A6A5FC05_PERFL</name>
<sequence length="1433" mass="158976">MEFWPENQGQSPLYSKFGTVPGRNCTHNYHDRHQVPHYPLYYGEQQDQGRESSYWTVPGSRTGGAPQEYTNWMDQELTAPTSSHFPFILDRHVQQHQDLGDYQPHEARDREWIAAQRAAREYERGFLREAWQRRWEPCGPVRYNRDISAKRSDSSYRELEAWAARYSHSLPRRRRIEAELRGASKGLLESSRAPERDSRSGTDPRVVALQQVRQSANIRESGLWDRGGRQQAPTYYSSQTPATDTSHMLDIKEKTGYQRRMFSQPPGYIAPPPYDNSHKGSPVLHHCDTSWEQEGKRQAYWSQPAPRKHDVSVDLQDHRKGEKDELTKSDGNQRSFPDHRRQESDALHASSPFSIQETHLQYEGMMYLKQPQVLQVVENKKTNEEPSSKVIEGRKFRLNKKTGGMTIFCLVSRIAGTTETPSLPLCTSQTNIQNTELGGVSKGLRDSSGSNQTHKLADEVDGREPTPTEQSNTSDARNVKAKQETPTCVESEMLEDNILNKAETDGVVPEKLNTNDADSTCGRQVAESVQPVSVKYPLWREPSITSRSETKSSSKYLKANGEERESDGVHKQEDSSKVNPTDVEVRRLDTETDTESEDSKVLLVIDTTCVVVKMELIPSPKKEHVHYLHTEHSPLDIQSTGSPECVQSNSQLNQDATTDQNSESNPFQINGRSETKLHSDLIEKKAPEGESQISSFCTSSSSVSERETLEERAERILGIPLDDCITKQQPEDATLLLDLCVEDQEVEPSPVKDNNVDDAVEQIPEDTKEEEQSQNQLEVGQTEEAVCSQENDDAKDQAANEGAEDFAGLQVQVSNLSEENDSQLETDIKPSPEIEMTEDPLLKPASEESTTQQEENQPIENDTSSHIPSKGLSPPSNLSYTSSLSPSPDCEVSNPALSLMLSSSDLTPLMHISESNIEEGPDPELTALNSTEILALHPETSSLPYTPSPLPPGSNDFSPSSIPHTDHSPSPSPLDLIDKTVEAVFSVEDQVKEDDTSQLINEEISDSFEDPAKDMTEELLLQQQFESGQPDDDACVNKSNVTDEQQTEEADKDPTGHTMEQILKISKENAMEVDILQQQLECALADDVTSVKESHMTEEQLPKEPDDDPTDSECEVSQSPDVRSPSKLSSRRHTSNESDAEFITLLEMDSVCPPALNPDAASAAGIPETVPPPLHLDSCEESLQFSSSSCTDSPTELPSSSSTPPLQEGSGSVDPDSTLKEEPQYPKSLWDAVNRIRKHTAPDSENEEEEVSELWDPESVVEDLDVIVGIYSERIVFDGAGQQDVSAEGSVEDVEVGQIQADPCHEEPLHAEEDTLSCSSTCSQGSGDTVIVADEDEVEESPPDAGMESKAEGERCFSAKVKDETAAKEEGDNDGDESVTNKSSQREECLVEMANITMQAVEMTETEPGEKEEVVSVPSEVSVEGMIESMSLK</sequence>
<feature type="compositionally biased region" description="Basic and acidic residues" evidence="1">
    <location>
        <begin position="307"/>
        <end position="328"/>
    </location>
</feature>
<feature type="region of interest" description="Disordered" evidence="1">
    <location>
        <begin position="746"/>
        <end position="896"/>
    </location>
</feature>
<feature type="compositionally biased region" description="Basic and acidic residues" evidence="1">
    <location>
        <begin position="192"/>
        <end position="202"/>
    </location>
</feature>
<feature type="compositionally biased region" description="Basic and acidic residues" evidence="1">
    <location>
        <begin position="455"/>
        <end position="466"/>
    </location>
</feature>
<feature type="compositionally biased region" description="Acidic residues" evidence="1">
    <location>
        <begin position="1105"/>
        <end position="1114"/>
    </location>
</feature>
<feature type="compositionally biased region" description="Polar residues" evidence="1">
    <location>
        <begin position="856"/>
        <end position="867"/>
    </location>
</feature>
<dbReference type="PANTHER" id="PTHR16757:SF1">
    <property type="entry name" value="DENDRIN"/>
    <property type="match status" value="1"/>
</dbReference>
<feature type="compositionally biased region" description="Low complexity" evidence="1">
    <location>
        <begin position="1181"/>
        <end position="1206"/>
    </location>
</feature>
<evidence type="ECO:0000313" key="3">
    <source>
        <dbReference type="Proteomes" id="UP000465112"/>
    </source>
</evidence>
<feature type="region of interest" description="Disordered" evidence="1">
    <location>
        <begin position="1088"/>
        <end position="1256"/>
    </location>
</feature>
<feature type="region of interest" description="Disordered" evidence="1">
    <location>
        <begin position="187"/>
        <end position="206"/>
    </location>
</feature>
<gene>
    <name evidence="2" type="ORF">PFLUV_G00042670</name>
</gene>
<feature type="compositionally biased region" description="Polar residues" evidence="1">
    <location>
        <begin position="467"/>
        <end position="476"/>
    </location>
</feature>
<comment type="caution">
    <text evidence="2">The sequence shown here is derived from an EMBL/GenBank/DDBJ whole genome shotgun (WGS) entry which is preliminary data.</text>
</comment>
<feature type="compositionally biased region" description="Polar residues" evidence="1">
    <location>
        <begin position="231"/>
        <end position="246"/>
    </location>
</feature>
<protein>
    <submittedName>
        <fullName evidence="2">Uncharacterized protein</fullName>
    </submittedName>
</protein>
<feature type="compositionally biased region" description="Basic and acidic residues" evidence="1">
    <location>
        <begin position="1347"/>
        <end position="1370"/>
    </location>
</feature>
<feature type="compositionally biased region" description="Polar residues" evidence="1">
    <location>
        <begin position="1316"/>
        <end position="1327"/>
    </location>
</feature>
<feature type="compositionally biased region" description="Low complexity" evidence="1">
    <location>
        <begin position="544"/>
        <end position="555"/>
    </location>
</feature>
<feature type="region of interest" description="Disordered" evidence="1">
    <location>
        <begin position="544"/>
        <end position="598"/>
    </location>
</feature>
<feature type="compositionally biased region" description="Polar residues" evidence="1">
    <location>
        <begin position="636"/>
        <end position="672"/>
    </location>
</feature>
<feature type="region of interest" description="Disordered" evidence="1">
    <location>
        <begin position="1304"/>
        <end position="1388"/>
    </location>
</feature>
<evidence type="ECO:0000313" key="2">
    <source>
        <dbReference type="EMBL" id="KAF1391490.1"/>
    </source>
</evidence>
<evidence type="ECO:0000256" key="1">
    <source>
        <dbReference type="SAM" id="MobiDB-lite"/>
    </source>
</evidence>